<keyword evidence="5" id="KW-1278">Translocase</keyword>
<evidence type="ECO:0000313" key="9">
    <source>
        <dbReference type="EMBL" id="GAA2118645.1"/>
    </source>
</evidence>
<dbReference type="InterPro" id="IPR018449">
    <property type="entry name" value="NIL_domain"/>
</dbReference>
<protein>
    <submittedName>
        <fullName evidence="9">Methionine ABC transporter ATP-binding protein</fullName>
    </submittedName>
</protein>
<dbReference type="PROSITE" id="PS50893">
    <property type="entry name" value="ABC_TRANSPORTER_2"/>
    <property type="match status" value="1"/>
</dbReference>
<dbReference type="PROSITE" id="PS00211">
    <property type="entry name" value="ABC_TRANSPORTER_1"/>
    <property type="match status" value="1"/>
</dbReference>
<accession>A0ABN2XYE2</accession>
<feature type="domain" description="ABC transporter" evidence="8">
    <location>
        <begin position="11"/>
        <end position="254"/>
    </location>
</feature>
<organism evidence="9 10">
    <name type="scientific">Kocuria atrinae</name>
    <dbReference type="NCBI Taxonomy" id="592377"/>
    <lineage>
        <taxon>Bacteria</taxon>
        <taxon>Bacillati</taxon>
        <taxon>Actinomycetota</taxon>
        <taxon>Actinomycetes</taxon>
        <taxon>Micrococcales</taxon>
        <taxon>Micrococcaceae</taxon>
        <taxon>Kocuria</taxon>
    </lineage>
</organism>
<dbReference type="Gene3D" id="3.40.50.300">
    <property type="entry name" value="P-loop containing nucleotide triphosphate hydrolases"/>
    <property type="match status" value="1"/>
</dbReference>
<dbReference type="RefSeq" id="WP_344224788.1">
    <property type="nucleotide sequence ID" value="NZ_BAAAQA010000018.1"/>
</dbReference>
<dbReference type="InterPro" id="IPR017871">
    <property type="entry name" value="ABC_transporter-like_CS"/>
</dbReference>
<dbReference type="InterPro" id="IPR041701">
    <property type="entry name" value="MetN_ABC"/>
</dbReference>
<sequence length="350" mass="38566">MTEVSSERTLVRFRDVSKVYTGGSKREPRVVNAVDNVTLDITKGEIFAVIGYSGAGKSTLVRLINGLEPISSGSLEVAGNRVDGKSETQLAPIRRKIGMIFQQFNLFNSRTVAGNIEYPLKRAGWKPEERKQRVTELLDFVGLTERAKNYPEQLSGGQKQRVGIARALASNPELLLADESTSALDPETTQEVLGLLKRVNRELGITIVLITHEMDVVRSIADRVAVMDTGRVVEMGTTSDVFAYPQAETTRKFVSSVMRTVPREDEMAKLREEHPGRLILVDVTDQNRIGSVLSDCARDGVTFEIAFGGISMLQSRSFGTLTLSLNGPDAAVENTIVRLREITKVEEVAR</sequence>
<comment type="caution">
    <text evidence="9">The sequence shown here is derived from an EMBL/GenBank/DDBJ whole genome shotgun (WGS) entry which is preliminary data.</text>
</comment>
<evidence type="ECO:0000256" key="2">
    <source>
        <dbReference type="ARBA" id="ARBA00022475"/>
    </source>
</evidence>
<keyword evidence="4 9" id="KW-0067">ATP-binding</keyword>
<dbReference type="CDD" id="cd03258">
    <property type="entry name" value="ABC_MetN_methionine_transporter"/>
    <property type="match status" value="1"/>
</dbReference>
<evidence type="ECO:0000256" key="6">
    <source>
        <dbReference type="ARBA" id="ARBA00022970"/>
    </source>
</evidence>
<keyword evidence="2" id="KW-1003">Cell membrane</keyword>
<dbReference type="GO" id="GO:0005524">
    <property type="term" value="F:ATP binding"/>
    <property type="evidence" value="ECO:0007669"/>
    <property type="project" value="UniProtKB-KW"/>
</dbReference>
<dbReference type="PANTHER" id="PTHR43166">
    <property type="entry name" value="AMINO ACID IMPORT ATP-BINDING PROTEIN"/>
    <property type="match status" value="1"/>
</dbReference>
<proteinExistence type="predicted"/>
<dbReference type="SUPFAM" id="SSF52540">
    <property type="entry name" value="P-loop containing nucleoside triphosphate hydrolases"/>
    <property type="match status" value="1"/>
</dbReference>
<dbReference type="InterPro" id="IPR003439">
    <property type="entry name" value="ABC_transporter-like_ATP-bd"/>
</dbReference>
<evidence type="ECO:0000256" key="7">
    <source>
        <dbReference type="ARBA" id="ARBA00023136"/>
    </source>
</evidence>
<dbReference type="SUPFAM" id="SSF55021">
    <property type="entry name" value="ACT-like"/>
    <property type="match status" value="1"/>
</dbReference>
<keyword evidence="10" id="KW-1185">Reference proteome</keyword>
<name>A0ABN2XYE2_9MICC</name>
<evidence type="ECO:0000256" key="4">
    <source>
        <dbReference type="ARBA" id="ARBA00022840"/>
    </source>
</evidence>
<dbReference type="Proteomes" id="UP001500166">
    <property type="component" value="Unassembled WGS sequence"/>
</dbReference>
<dbReference type="EMBL" id="BAAAQA010000018">
    <property type="protein sequence ID" value="GAA2118645.1"/>
    <property type="molecule type" value="Genomic_DNA"/>
</dbReference>
<evidence type="ECO:0000259" key="8">
    <source>
        <dbReference type="PROSITE" id="PS50893"/>
    </source>
</evidence>
<dbReference type="SMART" id="SM00382">
    <property type="entry name" value="AAA"/>
    <property type="match status" value="1"/>
</dbReference>
<keyword evidence="6" id="KW-0029">Amino-acid transport</keyword>
<keyword evidence="7" id="KW-0472">Membrane</keyword>
<dbReference type="Pfam" id="PF09383">
    <property type="entry name" value="NIL"/>
    <property type="match status" value="1"/>
</dbReference>
<dbReference type="InterPro" id="IPR003593">
    <property type="entry name" value="AAA+_ATPase"/>
</dbReference>
<dbReference type="PANTHER" id="PTHR43166:SF30">
    <property type="entry name" value="METHIONINE IMPORT ATP-BINDING PROTEIN METN"/>
    <property type="match status" value="1"/>
</dbReference>
<reference evidence="9 10" key="1">
    <citation type="journal article" date="2019" name="Int. J. Syst. Evol. Microbiol.">
        <title>The Global Catalogue of Microorganisms (GCM) 10K type strain sequencing project: providing services to taxonomists for standard genome sequencing and annotation.</title>
        <authorList>
            <consortium name="The Broad Institute Genomics Platform"/>
            <consortium name="The Broad Institute Genome Sequencing Center for Infectious Disease"/>
            <person name="Wu L."/>
            <person name="Ma J."/>
        </authorList>
    </citation>
    <scope>NUCLEOTIDE SEQUENCE [LARGE SCALE GENOMIC DNA]</scope>
    <source>
        <strain evidence="9 10">JCM 15914</strain>
    </source>
</reference>
<evidence type="ECO:0000256" key="5">
    <source>
        <dbReference type="ARBA" id="ARBA00022967"/>
    </source>
</evidence>
<keyword evidence="1" id="KW-0813">Transport</keyword>
<dbReference type="Pfam" id="PF00005">
    <property type="entry name" value="ABC_tran"/>
    <property type="match status" value="1"/>
</dbReference>
<evidence type="ECO:0000256" key="3">
    <source>
        <dbReference type="ARBA" id="ARBA00022741"/>
    </source>
</evidence>
<keyword evidence="3" id="KW-0547">Nucleotide-binding</keyword>
<dbReference type="Gene3D" id="3.30.70.260">
    <property type="match status" value="1"/>
</dbReference>
<evidence type="ECO:0000256" key="1">
    <source>
        <dbReference type="ARBA" id="ARBA00022448"/>
    </source>
</evidence>
<gene>
    <name evidence="9" type="ORF">GCM10009824_19050</name>
</gene>
<dbReference type="InterPro" id="IPR050086">
    <property type="entry name" value="MetN_ABC_transporter-like"/>
</dbReference>
<dbReference type="InterPro" id="IPR045865">
    <property type="entry name" value="ACT-like_dom_sf"/>
</dbReference>
<evidence type="ECO:0000313" key="10">
    <source>
        <dbReference type="Proteomes" id="UP001500166"/>
    </source>
</evidence>
<dbReference type="InterPro" id="IPR027417">
    <property type="entry name" value="P-loop_NTPase"/>
</dbReference>
<dbReference type="SMART" id="SM00930">
    <property type="entry name" value="NIL"/>
    <property type="match status" value="1"/>
</dbReference>